<dbReference type="InterPro" id="IPR009100">
    <property type="entry name" value="AcylCoA_DH/oxidase_NM_dom_sf"/>
</dbReference>
<dbReference type="Gene3D" id="1.20.140.10">
    <property type="entry name" value="Butyryl-CoA Dehydrogenase, subunit A, domain 3"/>
    <property type="match status" value="1"/>
</dbReference>
<dbReference type="EC" id="1.3.99.-" evidence="10"/>
<evidence type="ECO:0000259" key="7">
    <source>
        <dbReference type="Pfam" id="PF00441"/>
    </source>
</evidence>
<dbReference type="GO" id="GO:0005886">
    <property type="term" value="C:plasma membrane"/>
    <property type="evidence" value="ECO:0007669"/>
    <property type="project" value="TreeGrafter"/>
</dbReference>
<evidence type="ECO:0000313" key="11">
    <source>
        <dbReference type="Proteomes" id="UP000431401"/>
    </source>
</evidence>
<dbReference type="SUPFAM" id="SSF47203">
    <property type="entry name" value="Acyl-CoA dehydrogenase C-terminal domain-like"/>
    <property type="match status" value="1"/>
</dbReference>
<dbReference type="EMBL" id="WEGI01000021">
    <property type="protein sequence ID" value="MQY31573.1"/>
    <property type="molecule type" value="Genomic_DNA"/>
</dbReference>
<dbReference type="InterPro" id="IPR006091">
    <property type="entry name" value="Acyl-CoA_Oxase/DH_mid-dom"/>
</dbReference>
<dbReference type="PANTHER" id="PTHR43292">
    <property type="entry name" value="ACYL-COA DEHYDROGENASE"/>
    <property type="match status" value="1"/>
</dbReference>
<keyword evidence="3 6" id="KW-0285">Flavoprotein</keyword>
<organism evidence="10 11">
    <name type="scientific">Nocardia aurantia</name>
    <dbReference type="NCBI Taxonomy" id="2585199"/>
    <lineage>
        <taxon>Bacteria</taxon>
        <taxon>Bacillati</taxon>
        <taxon>Actinomycetota</taxon>
        <taxon>Actinomycetes</taxon>
        <taxon>Mycobacteriales</taxon>
        <taxon>Nocardiaceae</taxon>
        <taxon>Nocardia</taxon>
    </lineage>
</organism>
<comment type="caution">
    <text evidence="10">The sequence shown here is derived from an EMBL/GenBank/DDBJ whole genome shotgun (WGS) entry which is preliminary data.</text>
</comment>
<dbReference type="Proteomes" id="UP000431401">
    <property type="component" value="Unassembled WGS sequence"/>
</dbReference>
<dbReference type="Gene3D" id="2.40.110.10">
    <property type="entry name" value="Butyryl-CoA Dehydrogenase, subunit A, domain 2"/>
    <property type="match status" value="1"/>
</dbReference>
<dbReference type="GO" id="GO:0016627">
    <property type="term" value="F:oxidoreductase activity, acting on the CH-CH group of donors"/>
    <property type="evidence" value="ECO:0007669"/>
    <property type="project" value="InterPro"/>
</dbReference>
<evidence type="ECO:0000256" key="3">
    <source>
        <dbReference type="ARBA" id="ARBA00022630"/>
    </source>
</evidence>
<dbReference type="FunFam" id="2.40.110.10:FF:000011">
    <property type="entry name" value="Acyl-CoA dehydrogenase FadE34"/>
    <property type="match status" value="1"/>
</dbReference>
<evidence type="ECO:0000256" key="6">
    <source>
        <dbReference type="RuleBase" id="RU362125"/>
    </source>
</evidence>
<name>A0A7K0E0H3_9NOCA</name>
<dbReference type="SUPFAM" id="SSF56645">
    <property type="entry name" value="Acyl-CoA dehydrogenase NM domain-like"/>
    <property type="match status" value="1"/>
</dbReference>
<accession>A0A7K0E0H3</accession>
<dbReference type="GO" id="GO:0050660">
    <property type="term" value="F:flavin adenine dinucleotide binding"/>
    <property type="evidence" value="ECO:0007669"/>
    <property type="project" value="InterPro"/>
</dbReference>
<dbReference type="InterPro" id="IPR046373">
    <property type="entry name" value="Acyl-CoA_Oxase/DH_mid-dom_sf"/>
</dbReference>
<dbReference type="RefSeq" id="WP_319944018.1">
    <property type="nucleotide sequence ID" value="NZ_WEGI01000021.1"/>
</dbReference>
<evidence type="ECO:0000256" key="4">
    <source>
        <dbReference type="ARBA" id="ARBA00022827"/>
    </source>
</evidence>
<dbReference type="Pfam" id="PF00441">
    <property type="entry name" value="Acyl-CoA_dh_1"/>
    <property type="match status" value="1"/>
</dbReference>
<dbReference type="InterPro" id="IPR052161">
    <property type="entry name" value="Mycobact_Acyl-CoA_DH"/>
</dbReference>
<comment type="similarity">
    <text evidence="2 6">Belongs to the acyl-CoA dehydrogenase family.</text>
</comment>
<dbReference type="AlphaFoldDB" id="A0A7K0E0H3"/>
<feature type="domain" description="Acyl-CoA dehydrogenase/oxidase N-terminal" evidence="9">
    <location>
        <begin position="9"/>
        <end position="124"/>
    </location>
</feature>
<sequence>MTSPAESIEEFRARVRAWLPGNLDRRTTTATPDPHAETHVREHRAIQRRLSDGGFAGLTWPAEYGGGGLPAAYERAFAEEATDFVTPNFGILSVTTFGSCVPTMLRHATPAYLARHVPKVLRGEELWCQFFSEPAAGSDLAGIRTRATRRDDGSWSLDGAKIWSSLAHLADWGMCLARTDWEAPKHQGLTWFGVPCDAAGLTVRPIRQIGGGSEFCEEFLDDVIVPDTDRIGEVDRGWSVTATLLVFERGAGRPGAVETPDDPGRLCPDLVELARRAGRLDDPAVLRTITAAHLETYAVAQLEARIATAARHGRADSGVAAYGKLAKAAASAARARAALDLGGVDAVAWDPASPGSGAAAHAFLESKKPAVAGGTEQMQRNGVAERVLGLPREPAVDTNLPFSEVLRRAREWRQP</sequence>
<gene>
    <name evidence="10" type="ORF">NRB56_71820</name>
</gene>
<evidence type="ECO:0000259" key="8">
    <source>
        <dbReference type="Pfam" id="PF02770"/>
    </source>
</evidence>
<dbReference type="InterPro" id="IPR036250">
    <property type="entry name" value="AcylCo_DH-like_C"/>
</dbReference>
<evidence type="ECO:0000256" key="1">
    <source>
        <dbReference type="ARBA" id="ARBA00001974"/>
    </source>
</evidence>
<reference evidence="10 11" key="1">
    <citation type="submission" date="2019-10" db="EMBL/GenBank/DDBJ databases">
        <title>Nocardia macrotermitis sp. nov. and Nocardia aurantia sp. nov., isolated from the gut of fungus growing-termite Macrotermes natalensis.</title>
        <authorList>
            <person name="Benndorf R."/>
            <person name="Schwitalla J."/>
            <person name="Martin K."/>
            <person name="De Beer W."/>
            <person name="Kaster A.-K."/>
            <person name="Vollmers J."/>
            <person name="Poulsen M."/>
            <person name="Beemelmanns C."/>
        </authorList>
    </citation>
    <scope>NUCLEOTIDE SEQUENCE [LARGE SCALE GENOMIC DNA]</scope>
    <source>
        <strain evidence="10 11">RB56</strain>
    </source>
</reference>
<keyword evidence="5 6" id="KW-0560">Oxidoreductase</keyword>
<keyword evidence="11" id="KW-1185">Reference proteome</keyword>
<evidence type="ECO:0000313" key="10">
    <source>
        <dbReference type="EMBL" id="MQY31573.1"/>
    </source>
</evidence>
<proteinExistence type="inferred from homology"/>
<dbReference type="Pfam" id="PF02770">
    <property type="entry name" value="Acyl-CoA_dh_M"/>
    <property type="match status" value="1"/>
</dbReference>
<evidence type="ECO:0000259" key="9">
    <source>
        <dbReference type="Pfam" id="PF02771"/>
    </source>
</evidence>
<protein>
    <submittedName>
        <fullName evidence="10">Acyl-CoA dehydrogenase FadE34</fullName>
        <ecNumber evidence="10">1.3.99.-</ecNumber>
    </submittedName>
</protein>
<evidence type="ECO:0000256" key="5">
    <source>
        <dbReference type="ARBA" id="ARBA00023002"/>
    </source>
</evidence>
<dbReference type="InterPro" id="IPR013786">
    <property type="entry name" value="AcylCoA_DH/ox_N"/>
</dbReference>
<dbReference type="PANTHER" id="PTHR43292:SF4">
    <property type="entry name" value="ACYL-COA DEHYDROGENASE FADE34"/>
    <property type="match status" value="1"/>
</dbReference>
<evidence type="ECO:0000256" key="2">
    <source>
        <dbReference type="ARBA" id="ARBA00009347"/>
    </source>
</evidence>
<keyword evidence="4 6" id="KW-0274">FAD</keyword>
<comment type="cofactor">
    <cofactor evidence="1 6">
        <name>FAD</name>
        <dbReference type="ChEBI" id="CHEBI:57692"/>
    </cofactor>
</comment>
<dbReference type="InterPro" id="IPR009075">
    <property type="entry name" value="AcylCo_DH/oxidase_C"/>
</dbReference>
<dbReference type="Pfam" id="PF02771">
    <property type="entry name" value="Acyl-CoA_dh_N"/>
    <property type="match status" value="1"/>
</dbReference>
<dbReference type="InterPro" id="IPR037069">
    <property type="entry name" value="AcylCoA_DH/ox_N_sf"/>
</dbReference>
<dbReference type="Gene3D" id="1.10.540.10">
    <property type="entry name" value="Acyl-CoA dehydrogenase/oxidase, N-terminal domain"/>
    <property type="match status" value="1"/>
</dbReference>
<feature type="domain" description="Acyl-CoA oxidase/dehydrogenase middle" evidence="8">
    <location>
        <begin position="128"/>
        <end position="222"/>
    </location>
</feature>
<feature type="domain" description="Acyl-CoA dehydrogenase/oxidase C-terminal" evidence="7">
    <location>
        <begin position="236"/>
        <end position="388"/>
    </location>
</feature>